<dbReference type="SUPFAM" id="SSF103481">
    <property type="entry name" value="Multidrug resistance efflux transporter EmrE"/>
    <property type="match status" value="2"/>
</dbReference>
<reference evidence="8 9" key="1">
    <citation type="submission" date="2017-03" db="EMBL/GenBank/DDBJ databases">
        <authorList>
            <person name="Afonso C.L."/>
            <person name="Miller P.J."/>
            <person name="Scott M.A."/>
            <person name="Spackman E."/>
            <person name="Goraichik I."/>
            <person name="Dimitrov K.M."/>
            <person name="Suarez D.L."/>
            <person name="Swayne D.E."/>
        </authorList>
    </citation>
    <scope>NUCLEOTIDE SEQUENCE [LARGE SCALE GENOMIC DNA]</scope>
    <source>
        <strain evidence="8 9">CECT 7745</strain>
    </source>
</reference>
<gene>
    <name evidence="8" type="ORF">ROA7745_03301</name>
</gene>
<dbReference type="GO" id="GO:0016020">
    <property type="term" value="C:membrane"/>
    <property type="evidence" value="ECO:0007669"/>
    <property type="project" value="UniProtKB-SubCell"/>
</dbReference>
<keyword evidence="5 6" id="KW-0472">Membrane</keyword>
<proteinExistence type="inferred from homology"/>
<dbReference type="Pfam" id="PF00892">
    <property type="entry name" value="EamA"/>
    <property type="match status" value="2"/>
</dbReference>
<sequence length="307" mass="32462">MNASLYGFLVLMGAGWGLSVPLSKIAVSTGHQPFGLIFWQLFIVVVVLGAICAWRGKRVELGRRYWRLLIMVALTGAVLPDIFFYLSAARLPGGVMSIIISSVPMFSLPIALAMGNEDFTWRRLAGLLVGLTGIVLLIGPDASLPERAMAAFVPLALLAPMLYATEGNLVAKWGTQGLDSVQVILGASILGMVLSLPLALISGQWINPLAGFGVPEAALVGAAALHAVVYAAYVWMVGRAGSVFTAQTSYLVTGFGVLWSILLLQESYSTFVWAALALMLAGMFLVQPRRAILLAPGAVIGEGDGNS</sequence>
<feature type="transmembrane region" description="Helical" evidence="6">
    <location>
        <begin position="35"/>
        <end position="54"/>
    </location>
</feature>
<comment type="subcellular location">
    <subcellularLocation>
        <location evidence="1">Membrane</location>
        <topology evidence="1">Multi-pass membrane protein</topology>
    </subcellularLocation>
</comment>
<dbReference type="AlphaFoldDB" id="A0A1X7BV30"/>
<feature type="transmembrane region" description="Helical" evidence="6">
    <location>
        <begin position="268"/>
        <end position="286"/>
    </location>
</feature>
<dbReference type="InterPro" id="IPR000620">
    <property type="entry name" value="EamA_dom"/>
</dbReference>
<evidence type="ECO:0000313" key="8">
    <source>
        <dbReference type="EMBL" id="SMC13453.1"/>
    </source>
</evidence>
<feature type="domain" description="EamA" evidence="7">
    <location>
        <begin position="155"/>
        <end position="286"/>
    </location>
</feature>
<dbReference type="Proteomes" id="UP000193224">
    <property type="component" value="Unassembled WGS sequence"/>
</dbReference>
<keyword evidence="4 6" id="KW-1133">Transmembrane helix</keyword>
<evidence type="ECO:0000256" key="5">
    <source>
        <dbReference type="ARBA" id="ARBA00023136"/>
    </source>
</evidence>
<feature type="transmembrane region" description="Helical" evidence="6">
    <location>
        <begin position="183"/>
        <end position="206"/>
    </location>
</feature>
<dbReference type="PANTHER" id="PTHR32322">
    <property type="entry name" value="INNER MEMBRANE TRANSPORTER"/>
    <property type="match status" value="1"/>
</dbReference>
<feature type="transmembrane region" description="Helical" evidence="6">
    <location>
        <begin position="94"/>
        <end position="112"/>
    </location>
</feature>
<protein>
    <submittedName>
        <fullName evidence="8">EamA-like transporter family protein</fullName>
    </submittedName>
</protein>
<organism evidence="8 9">
    <name type="scientific">Roseovarius aestuarii</name>
    <dbReference type="NCBI Taxonomy" id="475083"/>
    <lineage>
        <taxon>Bacteria</taxon>
        <taxon>Pseudomonadati</taxon>
        <taxon>Pseudomonadota</taxon>
        <taxon>Alphaproteobacteria</taxon>
        <taxon>Rhodobacterales</taxon>
        <taxon>Roseobacteraceae</taxon>
        <taxon>Roseovarius</taxon>
    </lineage>
</organism>
<feature type="transmembrane region" description="Helical" evidence="6">
    <location>
        <begin position="124"/>
        <end position="142"/>
    </location>
</feature>
<dbReference type="RefSeq" id="WP_223413030.1">
    <property type="nucleotide sequence ID" value="NZ_FWXB01000014.1"/>
</dbReference>
<evidence type="ECO:0000256" key="6">
    <source>
        <dbReference type="SAM" id="Phobius"/>
    </source>
</evidence>
<evidence type="ECO:0000256" key="3">
    <source>
        <dbReference type="ARBA" id="ARBA00022692"/>
    </source>
</evidence>
<feature type="transmembrane region" description="Helical" evidence="6">
    <location>
        <begin position="218"/>
        <end position="236"/>
    </location>
</feature>
<keyword evidence="3 6" id="KW-0812">Transmembrane</keyword>
<comment type="similarity">
    <text evidence="2">Belongs to the EamA transporter family.</text>
</comment>
<evidence type="ECO:0000313" key="9">
    <source>
        <dbReference type="Proteomes" id="UP000193224"/>
    </source>
</evidence>
<feature type="transmembrane region" description="Helical" evidence="6">
    <location>
        <begin position="148"/>
        <end position="171"/>
    </location>
</feature>
<evidence type="ECO:0000256" key="2">
    <source>
        <dbReference type="ARBA" id="ARBA00007362"/>
    </source>
</evidence>
<dbReference type="InterPro" id="IPR050638">
    <property type="entry name" value="AA-Vitamin_Transporters"/>
</dbReference>
<name>A0A1X7BV30_9RHOB</name>
<dbReference type="PANTHER" id="PTHR32322:SF2">
    <property type="entry name" value="EAMA DOMAIN-CONTAINING PROTEIN"/>
    <property type="match status" value="1"/>
</dbReference>
<feature type="transmembrane region" description="Helical" evidence="6">
    <location>
        <begin position="243"/>
        <end position="262"/>
    </location>
</feature>
<dbReference type="InterPro" id="IPR037185">
    <property type="entry name" value="EmrE-like"/>
</dbReference>
<accession>A0A1X7BV30</accession>
<feature type="domain" description="EamA" evidence="7">
    <location>
        <begin position="8"/>
        <end position="138"/>
    </location>
</feature>
<dbReference type="EMBL" id="FWXB01000014">
    <property type="protein sequence ID" value="SMC13453.1"/>
    <property type="molecule type" value="Genomic_DNA"/>
</dbReference>
<keyword evidence="9" id="KW-1185">Reference proteome</keyword>
<feature type="transmembrane region" description="Helical" evidence="6">
    <location>
        <begin position="66"/>
        <end position="88"/>
    </location>
</feature>
<evidence type="ECO:0000256" key="4">
    <source>
        <dbReference type="ARBA" id="ARBA00022989"/>
    </source>
</evidence>
<evidence type="ECO:0000256" key="1">
    <source>
        <dbReference type="ARBA" id="ARBA00004141"/>
    </source>
</evidence>
<evidence type="ECO:0000259" key="7">
    <source>
        <dbReference type="Pfam" id="PF00892"/>
    </source>
</evidence>